<dbReference type="PANTHER" id="PTHR44147">
    <property type="entry name" value="DEHYDROGENASE/REDUCTASE SDR FAMILY MEMBER 1"/>
    <property type="match status" value="1"/>
</dbReference>
<gene>
    <name evidence="2" type="ORF">CVLEPA_LOCUS9291</name>
</gene>
<dbReference type="Proteomes" id="UP001642483">
    <property type="component" value="Unassembled WGS sequence"/>
</dbReference>
<dbReference type="InterPro" id="IPR036291">
    <property type="entry name" value="NAD(P)-bd_dom_sf"/>
</dbReference>
<dbReference type="Gene3D" id="3.40.50.720">
    <property type="entry name" value="NAD(P)-binding Rossmann-like Domain"/>
    <property type="match status" value="1"/>
</dbReference>
<name>A0ABP0FK10_CLALP</name>
<evidence type="ECO:0000313" key="2">
    <source>
        <dbReference type="EMBL" id="CAK8679026.1"/>
    </source>
</evidence>
<comment type="caution">
    <text evidence="2">The sequence shown here is derived from an EMBL/GenBank/DDBJ whole genome shotgun (WGS) entry which is preliminary data.</text>
</comment>
<dbReference type="PRINTS" id="PR00081">
    <property type="entry name" value="GDHRDH"/>
</dbReference>
<reference evidence="2 3" key="1">
    <citation type="submission" date="2024-02" db="EMBL/GenBank/DDBJ databases">
        <authorList>
            <person name="Daric V."/>
            <person name="Darras S."/>
        </authorList>
    </citation>
    <scope>NUCLEOTIDE SEQUENCE [LARGE SCALE GENOMIC DNA]</scope>
</reference>
<evidence type="ECO:0000313" key="3">
    <source>
        <dbReference type="Proteomes" id="UP001642483"/>
    </source>
</evidence>
<evidence type="ECO:0000256" key="1">
    <source>
        <dbReference type="RuleBase" id="RU000363"/>
    </source>
</evidence>
<sequence>MMACLSGKVCVVTGASRGIGRGIALELVGNGAVCYITGRNAASLQLVDDEVKERGYPGRIIPVQCDHSKDEDVIDLFERVKSEQTGQLDLLVNNAYAAVELLTNNQKTSFWDLDPVETWDTVNGVGLRNHYICSVYATRMMVPRRSGLIINIGSLGGLTYMTTPTYGIGKAAKDRMAKDCAIELKKFNIAFVALWPGAVKTEMMVAEMDKLVKNKVERYKTYEWILKNAESSEYAGRCVVGLMKDPNIMKKSGQIALTTDLADEYNIKDVDGKCPNSMRSIRTMCAGGGAIGLANFLPGWLKLPTWLYKYLLSSFTAEQKKDPGKFA</sequence>
<proteinExistence type="inferred from homology"/>
<dbReference type="PRINTS" id="PR00080">
    <property type="entry name" value="SDRFAMILY"/>
</dbReference>
<organism evidence="2 3">
    <name type="scientific">Clavelina lepadiformis</name>
    <name type="common">Light-bulb sea squirt</name>
    <name type="synonym">Ascidia lepadiformis</name>
    <dbReference type="NCBI Taxonomy" id="159417"/>
    <lineage>
        <taxon>Eukaryota</taxon>
        <taxon>Metazoa</taxon>
        <taxon>Chordata</taxon>
        <taxon>Tunicata</taxon>
        <taxon>Ascidiacea</taxon>
        <taxon>Aplousobranchia</taxon>
        <taxon>Clavelinidae</taxon>
        <taxon>Clavelina</taxon>
    </lineage>
</organism>
<comment type="similarity">
    <text evidence="1">Belongs to the short-chain dehydrogenases/reductases (SDR) family.</text>
</comment>
<protein>
    <recommendedName>
        <fullName evidence="4">Dehydrogenase/reductase SDR family member 1</fullName>
    </recommendedName>
</protein>
<keyword evidence="3" id="KW-1185">Reference proteome</keyword>
<dbReference type="Pfam" id="PF00106">
    <property type="entry name" value="adh_short"/>
    <property type="match status" value="1"/>
</dbReference>
<accession>A0ABP0FK10</accession>
<dbReference type="EMBL" id="CAWYQH010000057">
    <property type="protein sequence ID" value="CAK8679026.1"/>
    <property type="molecule type" value="Genomic_DNA"/>
</dbReference>
<evidence type="ECO:0008006" key="4">
    <source>
        <dbReference type="Google" id="ProtNLM"/>
    </source>
</evidence>
<dbReference type="SUPFAM" id="SSF51735">
    <property type="entry name" value="NAD(P)-binding Rossmann-fold domains"/>
    <property type="match status" value="1"/>
</dbReference>
<dbReference type="PANTHER" id="PTHR44147:SF2">
    <property type="entry name" value="DEHYDROGENASE_REDUCTASE SDR FAMILY MEMBER 1"/>
    <property type="match status" value="1"/>
</dbReference>
<dbReference type="InterPro" id="IPR002347">
    <property type="entry name" value="SDR_fam"/>
</dbReference>